<feature type="compositionally biased region" description="Basic and acidic residues" evidence="7">
    <location>
        <begin position="14"/>
        <end position="29"/>
    </location>
</feature>
<dbReference type="Gene3D" id="1.10.10.60">
    <property type="entry name" value="Homeodomain-like"/>
    <property type="match status" value="1"/>
</dbReference>
<name>A0A0B7NS92_9FUNG</name>
<dbReference type="GO" id="GO:0000978">
    <property type="term" value="F:RNA polymerase II cis-regulatory region sequence-specific DNA binding"/>
    <property type="evidence" value="ECO:0007669"/>
    <property type="project" value="TreeGrafter"/>
</dbReference>
<protein>
    <recommendedName>
        <fullName evidence="8">Homeobox domain-containing protein</fullName>
    </recommendedName>
</protein>
<dbReference type="CDD" id="cd00086">
    <property type="entry name" value="homeodomain"/>
    <property type="match status" value="1"/>
</dbReference>
<gene>
    <name evidence="9" type="primary">PARPA_12475.1 scaffold 45109</name>
</gene>
<feature type="compositionally biased region" description="Basic residues" evidence="7">
    <location>
        <begin position="1"/>
        <end position="13"/>
    </location>
</feature>
<keyword evidence="10" id="KW-1185">Reference proteome</keyword>
<dbReference type="GO" id="GO:0006357">
    <property type="term" value="P:regulation of transcription by RNA polymerase II"/>
    <property type="evidence" value="ECO:0007669"/>
    <property type="project" value="TreeGrafter"/>
</dbReference>
<evidence type="ECO:0000259" key="8">
    <source>
        <dbReference type="PROSITE" id="PS50071"/>
    </source>
</evidence>
<dbReference type="InterPro" id="IPR051000">
    <property type="entry name" value="Homeobox_DNA-bind_prot"/>
</dbReference>
<dbReference type="AlphaFoldDB" id="A0A0B7NS92"/>
<dbReference type="InterPro" id="IPR009057">
    <property type="entry name" value="Homeodomain-like_sf"/>
</dbReference>
<dbReference type="InterPro" id="IPR001356">
    <property type="entry name" value="HD"/>
</dbReference>
<accession>A0A0B7NS92</accession>
<reference evidence="9 10" key="1">
    <citation type="submission" date="2014-09" db="EMBL/GenBank/DDBJ databases">
        <authorList>
            <person name="Ellenberger Sabrina"/>
        </authorList>
    </citation>
    <scope>NUCLEOTIDE SEQUENCE [LARGE SCALE GENOMIC DNA]</scope>
    <source>
        <strain evidence="9 10">CBS 412.66</strain>
    </source>
</reference>
<dbReference type="GO" id="GO:0030154">
    <property type="term" value="P:cell differentiation"/>
    <property type="evidence" value="ECO:0007669"/>
    <property type="project" value="TreeGrafter"/>
</dbReference>
<feature type="domain" description="Homeobox" evidence="8">
    <location>
        <begin position="33"/>
        <end position="93"/>
    </location>
</feature>
<keyword evidence="4 5" id="KW-0539">Nucleus</keyword>
<dbReference type="PANTHER" id="PTHR24324">
    <property type="entry name" value="HOMEOBOX PROTEIN HHEX"/>
    <property type="match status" value="1"/>
</dbReference>
<evidence type="ECO:0000313" key="10">
    <source>
        <dbReference type="Proteomes" id="UP000054107"/>
    </source>
</evidence>
<evidence type="ECO:0000313" key="9">
    <source>
        <dbReference type="EMBL" id="CEP18173.1"/>
    </source>
</evidence>
<dbReference type="SMART" id="SM00389">
    <property type="entry name" value="HOX"/>
    <property type="match status" value="1"/>
</dbReference>
<dbReference type="PROSITE" id="PS50071">
    <property type="entry name" value="HOMEOBOX_2"/>
    <property type="match status" value="1"/>
</dbReference>
<evidence type="ECO:0000256" key="6">
    <source>
        <dbReference type="RuleBase" id="RU000682"/>
    </source>
</evidence>
<dbReference type="EMBL" id="LN733769">
    <property type="protein sequence ID" value="CEP18173.1"/>
    <property type="molecule type" value="Genomic_DNA"/>
</dbReference>
<dbReference type="Pfam" id="PF00046">
    <property type="entry name" value="Homeodomain"/>
    <property type="match status" value="1"/>
</dbReference>
<keyword evidence="3 5" id="KW-0371">Homeobox</keyword>
<dbReference type="PANTHER" id="PTHR24324:SF5">
    <property type="entry name" value="HEMATOPOIETICALLY-EXPRESSED HOMEOBOX PROTEIN HHEX"/>
    <property type="match status" value="1"/>
</dbReference>
<evidence type="ECO:0000256" key="7">
    <source>
        <dbReference type="SAM" id="MobiDB-lite"/>
    </source>
</evidence>
<feature type="DNA-binding region" description="Homeobox" evidence="5">
    <location>
        <begin position="35"/>
        <end position="94"/>
    </location>
</feature>
<sequence length="250" mass="28963">MASRYKKKKRAKKPSSDTEHTNRKDELKNDFWLPTIKRRRRFSRAEIKLLESEYNVSCNPSQQKVEEIAAKFKTSKKIITTWFQNRRAKNKKLHSLSPSIKEEDEDVDEEEEEGEMEVEEQDLNDNFTDMSNDNAVLPNDLLAYYYDNDTLNVMNGSTALTTPTFTLQQHEYQHILSTLDSPHYRSEHLYDYFSNTHPDLYYYTKDDQDVPSSLFTSTTTAASSVGLPPEDLRLSSDYGNGSTVGSPCWL</sequence>
<organism evidence="9 10">
    <name type="scientific">Parasitella parasitica</name>
    <dbReference type="NCBI Taxonomy" id="35722"/>
    <lineage>
        <taxon>Eukaryota</taxon>
        <taxon>Fungi</taxon>
        <taxon>Fungi incertae sedis</taxon>
        <taxon>Mucoromycota</taxon>
        <taxon>Mucoromycotina</taxon>
        <taxon>Mucoromycetes</taxon>
        <taxon>Mucorales</taxon>
        <taxon>Mucorineae</taxon>
        <taxon>Mucoraceae</taxon>
        <taxon>Parasitella</taxon>
    </lineage>
</organism>
<evidence type="ECO:0000256" key="5">
    <source>
        <dbReference type="PROSITE-ProRule" id="PRU00108"/>
    </source>
</evidence>
<dbReference type="Proteomes" id="UP000054107">
    <property type="component" value="Unassembled WGS sequence"/>
</dbReference>
<feature type="region of interest" description="Disordered" evidence="7">
    <location>
        <begin position="1"/>
        <end position="29"/>
    </location>
</feature>
<evidence type="ECO:0000256" key="3">
    <source>
        <dbReference type="ARBA" id="ARBA00023155"/>
    </source>
</evidence>
<evidence type="ECO:0000256" key="4">
    <source>
        <dbReference type="ARBA" id="ARBA00023242"/>
    </source>
</evidence>
<dbReference type="SUPFAM" id="SSF46689">
    <property type="entry name" value="Homeodomain-like"/>
    <property type="match status" value="1"/>
</dbReference>
<comment type="subcellular location">
    <subcellularLocation>
        <location evidence="1 5 6">Nucleus</location>
    </subcellularLocation>
</comment>
<dbReference type="STRING" id="35722.A0A0B7NS92"/>
<dbReference type="OrthoDB" id="6159439at2759"/>
<feature type="region of interest" description="Disordered" evidence="7">
    <location>
        <begin position="93"/>
        <end position="114"/>
    </location>
</feature>
<feature type="compositionally biased region" description="Acidic residues" evidence="7">
    <location>
        <begin position="102"/>
        <end position="114"/>
    </location>
</feature>
<dbReference type="GO" id="GO:0005634">
    <property type="term" value="C:nucleus"/>
    <property type="evidence" value="ECO:0007669"/>
    <property type="project" value="UniProtKB-SubCell"/>
</dbReference>
<proteinExistence type="predicted"/>
<evidence type="ECO:0000256" key="2">
    <source>
        <dbReference type="ARBA" id="ARBA00023125"/>
    </source>
</evidence>
<keyword evidence="2 5" id="KW-0238">DNA-binding</keyword>
<evidence type="ECO:0000256" key="1">
    <source>
        <dbReference type="ARBA" id="ARBA00004123"/>
    </source>
</evidence>